<feature type="region of interest" description="Disordered" evidence="1">
    <location>
        <begin position="27"/>
        <end position="56"/>
    </location>
</feature>
<name>U1PM51_9EURY</name>
<dbReference type="STRING" id="1238425.J07HQW2_01229"/>
<sequence>MLAVCEERGSFDRVIRAGTHTVGHNSVATFEGSRKRERVSESRARGTAQPTDPLRGIPRRVFRRGRMSTAKQAFGWEVI</sequence>
<evidence type="ECO:0000256" key="1">
    <source>
        <dbReference type="SAM" id="MobiDB-lite"/>
    </source>
</evidence>
<dbReference type="EMBL" id="KE356561">
    <property type="protein sequence ID" value="ERG94787.1"/>
    <property type="molecule type" value="Genomic_DNA"/>
</dbReference>
<proteinExistence type="predicted"/>
<reference evidence="2 3" key="1">
    <citation type="journal article" date="2013" name="PLoS ONE">
        <title>Assembly-driven community genomics of a hypersaline microbial ecosystem.</title>
        <authorList>
            <person name="Podell S."/>
            <person name="Ugalde J.A."/>
            <person name="Narasingarao P."/>
            <person name="Banfield J.F."/>
            <person name="Heidelberg K.B."/>
            <person name="Allen E.E."/>
        </authorList>
    </citation>
    <scope>NUCLEOTIDE SEQUENCE [LARGE SCALE GENOMIC DNA]</scope>
    <source>
        <strain evidence="3">J07HQW2</strain>
    </source>
</reference>
<evidence type="ECO:0000313" key="3">
    <source>
        <dbReference type="Proteomes" id="UP000030710"/>
    </source>
</evidence>
<protein>
    <submittedName>
        <fullName evidence="2">Uncharacterized protein</fullName>
    </submittedName>
</protein>
<feature type="compositionally biased region" description="Basic and acidic residues" evidence="1">
    <location>
        <begin position="32"/>
        <end position="44"/>
    </location>
</feature>
<gene>
    <name evidence="2" type="ORF">J07HQW2_01229</name>
</gene>
<dbReference type="Proteomes" id="UP000030710">
    <property type="component" value="Unassembled WGS sequence"/>
</dbReference>
<organism evidence="2 3">
    <name type="scientific">Haloquadratum walsbyi J07HQW2</name>
    <dbReference type="NCBI Taxonomy" id="1238425"/>
    <lineage>
        <taxon>Archaea</taxon>
        <taxon>Methanobacteriati</taxon>
        <taxon>Methanobacteriota</taxon>
        <taxon>Stenosarchaea group</taxon>
        <taxon>Halobacteria</taxon>
        <taxon>Halobacteriales</taxon>
        <taxon>Haloferacaceae</taxon>
        <taxon>Haloquadratum</taxon>
    </lineage>
</organism>
<dbReference type="HOGENOM" id="CLU_196458_0_0_2"/>
<accession>U1PM51</accession>
<evidence type="ECO:0000313" key="2">
    <source>
        <dbReference type="EMBL" id="ERG94787.1"/>
    </source>
</evidence>
<dbReference type="AlphaFoldDB" id="U1PM51"/>